<feature type="region of interest" description="Disordered" evidence="1">
    <location>
        <begin position="1"/>
        <end position="95"/>
    </location>
</feature>
<feature type="compositionally biased region" description="Polar residues" evidence="1">
    <location>
        <begin position="39"/>
        <end position="48"/>
    </location>
</feature>
<organism evidence="2 3">
    <name type="scientific">Lophiotrema nucula</name>
    <dbReference type="NCBI Taxonomy" id="690887"/>
    <lineage>
        <taxon>Eukaryota</taxon>
        <taxon>Fungi</taxon>
        <taxon>Dikarya</taxon>
        <taxon>Ascomycota</taxon>
        <taxon>Pezizomycotina</taxon>
        <taxon>Dothideomycetes</taxon>
        <taxon>Pleosporomycetidae</taxon>
        <taxon>Pleosporales</taxon>
        <taxon>Lophiotremataceae</taxon>
        <taxon>Lophiotrema</taxon>
    </lineage>
</organism>
<feature type="compositionally biased region" description="Polar residues" evidence="1">
    <location>
        <begin position="71"/>
        <end position="88"/>
    </location>
</feature>
<feature type="compositionally biased region" description="Low complexity" evidence="1">
    <location>
        <begin position="188"/>
        <end position="201"/>
    </location>
</feature>
<keyword evidence="3" id="KW-1185">Reference proteome</keyword>
<feature type="compositionally biased region" description="Basic and acidic residues" evidence="1">
    <location>
        <begin position="1"/>
        <end position="10"/>
    </location>
</feature>
<feature type="region of interest" description="Disordered" evidence="1">
    <location>
        <begin position="254"/>
        <end position="300"/>
    </location>
</feature>
<evidence type="ECO:0000313" key="2">
    <source>
        <dbReference type="EMBL" id="KAF2121653.1"/>
    </source>
</evidence>
<dbReference type="AlphaFoldDB" id="A0A6A5ZS10"/>
<sequence length="370" mass="40758">MSVRGADKPTQEIPASTLQGPSGPTANGVSPSLKPSDPAMTSSTNSNEQDIDIRREQDLLRGVVEEEETETAQSGTESAMTRASQPILSENGKMLVRTTEDLNRLVARMGSRRPKARPNIAFTTLDSESQPSVITGAREYLKQATASKDRGGFKPTLLDQYAQPPPWSRRYIRDFSKGVETIDLTDDSQSVSPIPSSSEASKTANPSCPTKNEHEPQESSGNGGQPVVPQHEVEVVQPQPLIPVSRTKYRNMQYQKYPPPYQPFPALPSRPAPQPQRPPLQQPQLSLRPHVPQHLPTTSQKALHTHLTALSQLRDNVAHLDEAIQHLQSRRTQGWLAIEAEEEKLRYVQGRLQWGVGSSLQSGGCGWPRA</sequence>
<feature type="compositionally biased region" description="Pro residues" evidence="1">
    <location>
        <begin position="257"/>
        <end position="281"/>
    </location>
</feature>
<dbReference type="EMBL" id="ML977312">
    <property type="protein sequence ID" value="KAF2121653.1"/>
    <property type="molecule type" value="Genomic_DNA"/>
</dbReference>
<gene>
    <name evidence="2" type="ORF">BDV96DRAFT_564676</name>
</gene>
<name>A0A6A5ZS10_9PLEO</name>
<protein>
    <submittedName>
        <fullName evidence="2">Uncharacterized protein</fullName>
    </submittedName>
</protein>
<feature type="compositionally biased region" description="Polar residues" evidence="1">
    <location>
        <begin position="13"/>
        <end position="30"/>
    </location>
</feature>
<proteinExistence type="predicted"/>
<dbReference type="Proteomes" id="UP000799770">
    <property type="component" value="Unassembled WGS sequence"/>
</dbReference>
<evidence type="ECO:0000313" key="3">
    <source>
        <dbReference type="Proteomes" id="UP000799770"/>
    </source>
</evidence>
<feature type="region of interest" description="Disordered" evidence="1">
    <location>
        <begin position="145"/>
        <end position="228"/>
    </location>
</feature>
<reference evidence="2" key="1">
    <citation type="journal article" date="2020" name="Stud. Mycol.">
        <title>101 Dothideomycetes genomes: a test case for predicting lifestyles and emergence of pathogens.</title>
        <authorList>
            <person name="Haridas S."/>
            <person name="Albert R."/>
            <person name="Binder M."/>
            <person name="Bloem J."/>
            <person name="Labutti K."/>
            <person name="Salamov A."/>
            <person name="Andreopoulos B."/>
            <person name="Baker S."/>
            <person name="Barry K."/>
            <person name="Bills G."/>
            <person name="Bluhm B."/>
            <person name="Cannon C."/>
            <person name="Castanera R."/>
            <person name="Culley D."/>
            <person name="Daum C."/>
            <person name="Ezra D."/>
            <person name="Gonzalez J."/>
            <person name="Henrissat B."/>
            <person name="Kuo A."/>
            <person name="Liang C."/>
            <person name="Lipzen A."/>
            <person name="Lutzoni F."/>
            <person name="Magnuson J."/>
            <person name="Mondo S."/>
            <person name="Nolan M."/>
            <person name="Ohm R."/>
            <person name="Pangilinan J."/>
            <person name="Park H.-J."/>
            <person name="Ramirez L."/>
            <person name="Alfaro M."/>
            <person name="Sun H."/>
            <person name="Tritt A."/>
            <person name="Yoshinaga Y."/>
            <person name="Zwiers L.-H."/>
            <person name="Turgeon B."/>
            <person name="Goodwin S."/>
            <person name="Spatafora J."/>
            <person name="Crous P."/>
            <person name="Grigoriev I."/>
        </authorList>
    </citation>
    <scope>NUCLEOTIDE SEQUENCE</scope>
    <source>
        <strain evidence="2">CBS 627.86</strain>
    </source>
</reference>
<accession>A0A6A5ZS10</accession>
<evidence type="ECO:0000256" key="1">
    <source>
        <dbReference type="SAM" id="MobiDB-lite"/>
    </source>
</evidence>